<keyword evidence="4 8" id="KW-0812">Transmembrane</keyword>
<keyword evidence="3" id="KW-0813">Transport</keyword>
<dbReference type="NCBIfam" id="TIGR00879">
    <property type="entry name" value="SP"/>
    <property type="match status" value="1"/>
</dbReference>
<dbReference type="InterPro" id="IPR020846">
    <property type="entry name" value="MFS_dom"/>
</dbReference>
<dbReference type="AlphaFoldDB" id="A0A8H5CTL2"/>
<feature type="transmembrane region" description="Helical" evidence="8">
    <location>
        <begin position="695"/>
        <end position="720"/>
    </location>
</feature>
<protein>
    <recommendedName>
        <fullName evidence="9">Major facilitator superfamily (MFS) profile domain-containing protein</fullName>
    </recommendedName>
</protein>
<dbReference type="InterPro" id="IPR050360">
    <property type="entry name" value="MFS_Sugar_Transporters"/>
</dbReference>
<gene>
    <name evidence="10" type="ORF">D9756_010291</name>
</gene>
<feature type="transmembrane region" description="Helical" evidence="8">
    <location>
        <begin position="944"/>
        <end position="964"/>
    </location>
</feature>
<evidence type="ECO:0000256" key="2">
    <source>
        <dbReference type="ARBA" id="ARBA00010992"/>
    </source>
</evidence>
<dbReference type="InterPro" id="IPR032675">
    <property type="entry name" value="LRR_dom_sf"/>
</dbReference>
<dbReference type="PANTHER" id="PTHR48022:SF26">
    <property type="entry name" value="MAJOR FACILITATOR SUPERFAMILY (MFS) PROFILE DOMAIN-CONTAINING PROTEIN-RELATED"/>
    <property type="match status" value="1"/>
</dbReference>
<dbReference type="GO" id="GO:0016020">
    <property type="term" value="C:membrane"/>
    <property type="evidence" value="ECO:0007669"/>
    <property type="project" value="UniProtKB-SubCell"/>
</dbReference>
<dbReference type="InterPro" id="IPR005828">
    <property type="entry name" value="MFS_sugar_transport-like"/>
</dbReference>
<feature type="transmembrane region" description="Helical" evidence="8">
    <location>
        <begin position="984"/>
        <end position="1002"/>
    </location>
</feature>
<feature type="transmembrane region" description="Helical" evidence="8">
    <location>
        <begin position="1045"/>
        <end position="1063"/>
    </location>
</feature>
<feature type="domain" description="Major facilitator superfamily (MFS) profile" evidence="9">
    <location>
        <begin position="625"/>
        <end position="1067"/>
    </location>
</feature>
<dbReference type="GO" id="GO:0005351">
    <property type="term" value="F:carbohydrate:proton symporter activity"/>
    <property type="evidence" value="ECO:0007669"/>
    <property type="project" value="TreeGrafter"/>
</dbReference>
<name>A0A8H5CTL2_9AGAR</name>
<evidence type="ECO:0000256" key="8">
    <source>
        <dbReference type="SAM" id="Phobius"/>
    </source>
</evidence>
<keyword evidence="11" id="KW-1185">Reference proteome</keyword>
<evidence type="ECO:0000256" key="5">
    <source>
        <dbReference type="ARBA" id="ARBA00022989"/>
    </source>
</evidence>
<comment type="catalytic activity">
    <reaction evidence="7">
        <text>myo-inositol(out) + H(+)(out) = myo-inositol(in) + H(+)(in)</text>
        <dbReference type="Rhea" id="RHEA:60364"/>
        <dbReference type="ChEBI" id="CHEBI:15378"/>
        <dbReference type="ChEBI" id="CHEBI:17268"/>
    </reaction>
</comment>
<dbReference type="SUPFAM" id="SSF103473">
    <property type="entry name" value="MFS general substrate transporter"/>
    <property type="match status" value="1"/>
</dbReference>
<keyword evidence="6 8" id="KW-0472">Membrane</keyword>
<evidence type="ECO:0000256" key="1">
    <source>
        <dbReference type="ARBA" id="ARBA00004141"/>
    </source>
</evidence>
<evidence type="ECO:0000256" key="4">
    <source>
        <dbReference type="ARBA" id="ARBA00022692"/>
    </source>
</evidence>
<feature type="transmembrane region" description="Helical" evidence="8">
    <location>
        <begin position="783"/>
        <end position="804"/>
    </location>
</feature>
<keyword evidence="5 8" id="KW-1133">Transmembrane helix</keyword>
<dbReference type="OrthoDB" id="2544694at2759"/>
<dbReference type="Pfam" id="PF00083">
    <property type="entry name" value="Sugar_tr"/>
    <property type="match status" value="1"/>
</dbReference>
<evidence type="ECO:0000256" key="6">
    <source>
        <dbReference type="ARBA" id="ARBA00023136"/>
    </source>
</evidence>
<reference evidence="10 11" key="1">
    <citation type="journal article" date="2020" name="ISME J.">
        <title>Uncovering the hidden diversity of litter-decomposition mechanisms in mushroom-forming fungi.</title>
        <authorList>
            <person name="Floudas D."/>
            <person name="Bentzer J."/>
            <person name="Ahren D."/>
            <person name="Johansson T."/>
            <person name="Persson P."/>
            <person name="Tunlid A."/>
        </authorList>
    </citation>
    <scope>NUCLEOTIDE SEQUENCE [LARGE SCALE GENOMIC DNA]</scope>
    <source>
        <strain evidence="10 11">CBS 146.42</strain>
    </source>
</reference>
<dbReference type="Gene3D" id="3.80.10.10">
    <property type="entry name" value="Ribonuclease Inhibitor"/>
    <property type="match status" value="1"/>
</dbReference>
<dbReference type="EMBL" id="JAACJO010000023">
    <property type="protein sequence ID" value="KAF5347779.1"/>
    <property type="molecule type" value="Genomic_DNA"/>
</dbReference>
<dbReference type="Gene3D" id="1.20.1250.20">
    <property type="entry name" value="MFS general substrate transporter like domains"/>
    <property type="match status" value="1"/>
</dbReference>
<comment type="subcellular location">
    <subcellularLocation>
        <location evidence="1">Membrane</location>
        <topology evidence="1">Multi-pass membrane protein</topology>
    </subcellularLocation>
</comment>
<evidence type="ECO:0000313" key="10">
    <source>
        <dbReference type="EMBL" id="KAF5347779.1"/>
    </source>
</evidence>
<feature type="transmembrane region" description="Helical" evidence="8">
    <location>
        <begin position="752"/>
        <end position="771"/>
    </location>
</feature>
<evidence type="ECO:0000259" key="9">
    <source>
        <dbReference type="PROSITE" id="PS50850"/>
    </source>
</evidence>
<proteinExistence type="inferred from homology"/>
<dbReference type="PROSITE" id="PS50850">
    <property type="entry name" value="MFS"/>
    <property type="match status" value="1"/>
</dbReference>
<sequence length="1127" mass="127976">MRAIANDVPPEIWDLVASFLPRAEQSRLMPVNRYFLSKVMHERYGEVRWTMLDSSMLRYLRRLQDPFVAEYVQKLHVQAWFITQLDRRKALQKLDKPLGRSITKGLQAFLNHFDSQARISAAVKGNNPTKYTADQILALMGRALSQMNNLTYYSFEWRDLPLTGNSRAFLQTIQQSASCLRKLVLHAQITNFKYLLNYVYFENLEDVSFHFNYDTVSDRNCLGDPPEANSVILKNEVATFINRLAPSLHRLSFSVHSTTPMTPLLKALVFLPHLRDVEFNMPFGPASTPPTVLLEFLTTYSSNLRHLKIDPPFQRTAHYQGAPQTHTEVESRAHSWSRICDLLLESPSVLSNLKGLDIPSTGSLETTLNIVRPSVDTLTRLSLSGQYFNPAEQLTIYGIFSSRPLYDRLLHLRIDVITFNLKVLYDIAYHFPKLESLILVTENEPNCVSTRRLPRISGVQFVLGELSQGSSESGFMFRDPFTYTLSTLSQAKQLTPHVVQTLHEWGLQDLGICVERYQEHQKHCSRYAWSEYQAMVKVRQYVRSIKYFRGEEQREGTYLRFASRFSHSYTPAPDHTHFFARKILMSLEKSVDSAEQEHHEVAAVKHKDGKKPYYGMTGTQLNIWVTVACTTAMTLFGYDQGVFGGIIVTQDFLDTMGNPDPNLQGTIVSLYDIGCFFGAISTFVFGERFGRKKTFIIGVIIMSIGAVLQTCAFSVAQMIVARLITGFGNGINTATAPVWQSETSKPSWRGKLVVFEMIMNIAGFSLSNWMTYGFSFVEGSLSWRFPIAFQLLFSVILISTIPWLPESPRWLLAHGFEEEGVNVLVALEGAHASAKDDHIVTQRDEILEAVRIEKETAPTWKDIMKGNSGDTGMIRRLVLGAGTQWMQQLVGINVTSYYLPLVLQNSVGLSNNLARLLAACNSVSYLIFSFFGLVLIETAGRRKLMMWGAAGQCVCYILISALLAKANDPTLGARYGAGATAFFFLYYVFFGICWQGVPWLYPTEINSLSMRTKGAALGTASNWISNYMVVQITPPGIANLGWRFYLIWVVFNAVFVPLTWLVYPETANRHLEDIDKLYRENKNMIFVFRNKEAIQVERPQRFIDADVERLNLTRRGESRRSPDDLES</sequence>
<comment type="similarity">
    <text evidence="2">Belongs to the major facilitator superfamily. Sugar transporter (TC 2.A.1.1) family.</text>
</comment>
<dbReference type="FunFam" id="1.20.1250.20:FF:000061">
    <property type="entry name" value="MFS sugar transporter"/>
    <property type="match status" value="1"/>
</dbReference>
<dbReference type="Proteomes" id="UP000559027">
    <property type="component" value="Unassembled WGS sequence"/>
</dbReference>
<dbReference type="InterPro" id="IPR003663">
    <property type="entry name" value="Sugar/inositol_transpt"/>
</dbReference>
<dbReference type="InterPro" id="IPR036259">
    <property type="entry name" value="MFS_trans_sf"/>
</dbReference>
<dbReference type="PRINTS" id="PR00171">
    <property type="entry name" value="SUGRTRNSPORT"/>
</dbReference>
<comment type="caution">
    <text evidence="10">The sequence shown here is derived from an EMBL/GenBank/DDBJ whole genome shotgun (WGS) entry which is preliminary data.</text>
</comment>
<dbReference type="PANTHER" id="PTHR48022">
    <property type="entry name" value="PLASTIDIC GLUCOSE TRANSPORTER 4"/>
    <property type="match status" value="1"/>
</dbReference>
<accession>A0A8H5CTL2</accession>
<evidence type="ECO:0000256" key="7">
    <source>
        <dbReference type="ARBA" id="ARBA00049119"/>
    </source>
</evidence>
<evidence type="ECO:0000256" key="3">
    <source>
        <dbReference type="ARBA" id="ARBA00022448"/>
    </source>
</evidence>
<feature type="transmembrane region" description="Helical" evidence="8">
    <location>
        <begin position="1014"/>
        <end position="1033"/>
    </location>
</feature>
<feature type="transmembrane region" description="Helical" evidence="8">
    <location>
        <begin position="916"/>
        <end position="937"/>
    </location>
</feature>
<feature type="transmembrane region" description="Helical" evidence="8">
    <location>
        <begin position="668"/>
        <end position="686"/>
    </location>
</feature>
<organism evidence="10 11">
    <name type="scientific">Leucocoprinus leucothites</name>
    <dbReference type="NCBI Taxonomy" id="201217"/>
    <lineage>
        <taxon>Eukaryota</taxon>
        <taxon>Fungi</taxon>
        <taxon>Dikarya</taxon>
        <taxon>Basidiomycota</taxon>
        <taxon>Agaricomycotina</taxon>
        <taxon>Agaricomycetes</taxon>
        <taxon>Agaricomycetidae</taxon>
        <taxon>Agaricales</taxon>
        <taxon>Agaricineae</taxon>
        <taxon>Agaricaceae</taxon>
        <taxon>Leucocoprinus</taxon>
    </lineage>
</organism>
<evidence type="ECO:0000313" key="11">
    <source>
        <dbReference type="Proteomes" id="UP000559027"/>
    </source>
</evidence>